<dbReference type="PATRIC" id="fig|1056511.3.peg.3039"/>
<proteinExistence type="predicted"/>
<gene>
    <name evidence="1" type="ORF">C942_01963</name>
</gene>
<accession>L8J9J2</accession>
<evidence type="ECO:0000313" key="1">
    <source>
        <dbReference type="EMBL" id="ELR64873.1"/>
    </source>
</evidence>
<protein>
    <recommendedName>
        <fullName evidence="3">Glutathionylspermidine synthase pre-ATP-grasp-like domain-containing protein</fullName>
    </recommendedName>
</protein>
<reference evidence="1 2" key="1">
    <citation type="submission" date="2012-12" db="EMBL/GenBank/DDBJ databases">
        <title>Genome Assembly of Photobacterium sp. AK15.</title>
        <authorList>
            <person name="Khatri I."/>
            <person name="Vaidya B."/>
            <person name="Srinivas T.N.R."/>
            <person name="Subramanian S."/>
            <person name="Pinnaka A."/>
        </authorList>
    </citation>
    <scope>NUCLEOTIDE SEQUENCE [LARGE SCALE GENOMIC DNA]</scope>
    <source>
        <strain evidence="1 2">AK15</strain>
    </source>
</reference>
<dbReference type="SUPFAM" id="SSF56059">
    <property type="entry name" value="Glutathione synthetase ATP-binding domain-like"/>
    <property type="match status" value="1"/>
</dbReference>
<organism evidence="1 2">
    <name type="scientific">Photobacterium marinum</name>
    <dbReference type="NCBI Taxonomy" id="1056511"/>
    <lineage>
        <taxon>Bacteria</taxon>
        <taxon>Pseudomonadati</taxon>
        <taxon>Pseudomonadota</taxon>
        <taxon>Gammaproteobacteria</taxon>
        <taxon>Vibrionales</taxon>
        <taxon>Vibrionaceae</taxon>
        <taxon>Photobacterium</taxon>
    </lineage>
</organism>
<comment type="caution">
    <text evidence="1">The sequence shown here is derived from an EMBL/GenBank/DDBJ whole genome shotgun (WGS) entry which is preliminary data.</text>
</comment>
<dbReference type="RefSeq" id="WP_007466976.1">
    <property type="nucleotide sequence ID" value="NZ_AMZO01000021.1"/>
</dbReference>
<sequence length="404" mass="46585">MSAQTELFRQQIHDAGIPDDFSIVASHQIIPAEILNEIDHFIEVFEQVTTRSEWVSYMLNNNQGISAIRRHETCFFSAWDIHIPPEHPERWQLIEFNDNGSGFLFAGLLNSIYYQNVLVNHDNNNHIIPPPPYSELCRIILNMLKAETDTFFDQKPDGMMLILDDAASLNHGKFSVEHQLMATIGREAGWETDIESPESLQQDRERLTTNGKPTDFVINRSTDFLWQSKELQPLVKAYNKGNVYIAPNPFSYITRSDKQLLQFLSRPDWDEILAIKSNERTILSRHIPKTYLLDEDNLSQLAEHKSEYVFKPTHGHASLGILNRNEVGKHRLQQLISKKQDYVAQHIAEKSELIINDYMPLWADLRVWAYKGKRYQLSGRASVTKERLDLSPPGGWLPTFAATE</sequence>
<dbReference type="OrthoDB" id="344992at2"/>
<evidence type="ECO:0008006" key="3">
    <source>
        <dbReference type="Google" id="ProtNLM"/>
    </source>
</evidence>
<dbReference type="AlphaFoldDB" id="L8J9J2"/>
<dbReference type="Proteomes" id="UP000011134">
    <property type="component" value="Unassembled WGS sequence"/>
</dbReference>
<keyword evidence="2" id="KW-1185">Reference proteome</keyword>
<name>L8J9J2_9GAMM</name>
<evidence type="ECO:0000313" key="2">
    <source>
        <dbReference type="Proteomes" id="UP000011134"/>
    </source>
</evidence>
<dbReference type="EMBL" id="AMZO01000021">
    <property type="protein sequence ID" value="ELR64873.1"/>
    <property type="molecule type" value="Genomic_DNA"/>
</dbReference>